<dbReference type="AlphaFoldDB" id="A0A1Y0EC80"/>
<proteinExistence type="predicted"/>
<accession>A0A1Y0EC80</accession>
<protein>
    <submittedName>
        <fullName evidence="1">Gene transfer agent protein</fullName>
    </submittedName>
</protein>
<dbReference type="KEGG" id="lvs:LOKVESSMR4R_01706"/>
<reference evidence="1 2" key="1">
    <citation type="submission" date="2017-05" db="EMBL/GenBank/DDBJ databases">
        <title>Genome Sequence of Loktanella vestfoldensis Strain SMR4r Isolated from a Culture of the Diatom Skeletonema marinoi.</title>
        <authorList>
            <person name="Topel M."/>
            <person name="Pinder M.I.M."/>
            <person name="Johansson O.N."/>
            <person name="Kourtchenko O."/>
            <person name="Godhe A."/>
            <person name="Clarke A.K."/>
        </authorList>
    </citation>
    <scope>NUCLEOTIDE SEQUENCE [LARGE SCALE GENOMIC DNA]</scope>
    <source>
        <strain evidence="1 2">SMR4r</strain>
    </source>
</reference>
<dbReference type="Proteomes" id="UP000195273">
    <property type="component" value="Chromosome"/>
</dbReference>
<dbReference type="Pfam" id="PF11367">
    <property type="entry name" value="Tail_completion_gp17"/>
    <property type="match status" value="1"/>
</dbReference>
<dbReference type="OrthoDB" id="7644395at2"/>
<dbReference type="STRING" id="1122181.GCA_000382265_00578"/>
<dbReference type="InterPro" id="IPR053745">
    <property type="entry name" value="Viral_Tail_Comp_sf"/>
</dbReference>
<dbReference type="Gene3D" id="3.30.2000.30">
    <property type="match status" value="1"/>
</dbReference>
<evidence type="ECO:0000313" key="1">
    <source>
        <dbReference type="EMBL" id="ARU01020.1"/>
    </source>
</evidence>
<name>A0A1Y0EC80_9RHOB</name>
<organism evidence="1 2">
    <name type="scientific">Yoonia vestfoldensis</name>
    <dbReference type="NCBI Taxonomy" id="245188"/>
    <lineage>
        <taxon>Bacteria</taxon>
        <taxon>Pseudomonadati</taxon>
        <taxon>Pseudomonadota</taxon>
        <taxon>Alphaproteobacteria</taxon>
        <taxon>Rhodobacterales</taxon>
        <taxon>Paracoccaceae</taxon>
        <taxon>Yoonia</taxon>
    </lineage>
</organism>
<evidence type="ECO:0000313" key="2">
    <source>
        <dbReference type="Proteomes" id="UP000195273"/>
    </source>
</evidence>
<dbReference type="InterPro" id="IPR021508">
    <property type="entry name" value="Gp17-like"/>
</dbReference>
<dbReference type="RefSeq" id="WP_087207472.1">
    <property type="nucleotide sequence ID" value="NZ_CP021431.1"/>
</dbReference>
<sequence length="137" mass="13962">MTYAVAAALQTAVYTRLAADAALAGLVGAAIYDAVPAGPLPPLYVVLGTEDVRDASDKTGNGADHALNIDVLSEAAGFASAKAAAGAVCDALLDLPLALSRGTLVSLRFTKAKALRTSSGNMRQITLTFRARVADDD</sequence>
<gene>
    <name evidence="1" type="ORF">LOKVESSMR4R_01706</name>
</gene>
<keyword evidence="2" id="KW-1185">Reference proteome</keyword>
<dbReference type="EMBL" id="CP021431">
    <property type="protein sequence ID" value="ARU01020.1"/>
    <property type="molecule type" value="Genomic_DNA"/>
</dbReference>